<dbReference type="EMBL" id="RAWM01000073">
    <property type="protein sequence ID" value="RKH65291.1"/>
    <property type="molecule type" value="Genomic_DNA"/>
</dbReference>
<accession>A0A3A8QCJ0</accession>
<evidence type="ECO:0000313" key="1">
    <source>
        <dbReference type="EMBL" id="RKH65291.1"/>
    </source>
</evidence>
<keyword evidence="2" id="KW-1185">Reference proteome</keyword>
<dbReference type="Proteomes" id="UP000282656">
    <property type="component" value="Unassembled WGS sequence"/>
</dbReference>
<dbReference type="AlphaFoldDB" id="A0A3A8QCJ0"/>
<gene>
    <name evidence="1" type="ORF">D7X96_23925</name>
</gene>
<evidence type="ECO:0000313" key="2">
    <source>
        <dbReference type="Proteomes" id="UP000282656"/>
    </source>
</evidence>
<name>A0A3A8QCJ0_9BACT</name>
<comment type="caution">
    <text evidence="1">The sequence shown here is derived from an EMBL/GenBank/DDBJ whole genome shotgun (WGS) entry which is preliminary data.</text>
</comment>
<proteinExistence type="predicted"/>
<dbReference type="OrthoDB" id="5497382at2"/>
<reference evidence="2" key="1">
    <citation type="submission" date="2018-09" db="EMBL/GenBank/DDBJ databases">
        <authorList>
            <person name="Livingstone P.G."/>
            <person name="Whitworth D.E."/>
        </authorList>
    </citation>
    <scope>NUCLEOTIDE SEQUENCE [LARGE SCALE GENOMIC DNA]</scope>
    <source>
        <strain evidence="2">AB047A</strain>
    </source>
</reference>
<dbReference type="RefSeq" id="WP_121723435.1">
    <property type="nucleotide sequence ID" value="NZ_RAWM01000073.1"/>
</dbReference>
<protein>
    <submittedName>
        <fullName evidence="1">Uncharacterized protein</fullName>
    </submittedName>
</protein>
<organism evidence="1 2">
    <name type="scientific">Corallococcus interemptor</name>
    <dbReference type="NCBI Taxonomy" id="2316720"/>
    <lineage>
        <taxon>Bacteria</taxon>
        <taxon>Pseudomonadati</taxon>
        <taxon>Myxococcota</taxon>
        <taxon>Myxococcia</taxon>
        <taxon>Myxococcales</taxon>
        <taxon>Cystobacterineae</taxon>
        <taxon>Myxococcaceae</taxon>
        <taxon>Corallococcus</taxon>
    </lineage>
</organism>
<sequence>MHPRRPDIEAALTGLRTRVLGGKVVDAWGLEPRWPTQGPRHQRDAWLDSLAGALEAALTRKAFEPITIPDGRSPSHWECILAHALVRHGGPVASFPHFSETSSSMAP</sequence>